<accession>A0A1L7I142</accession>
<sequence>MKILYYSTAYYSQHGGRVQSREFFSHLKEIPNYEVRIFPETEVKSTKNQKSNWKNLIKRNGLFQVLSFFRRNNLYLNDLLETLNSYKPEVLIMQMDSNFLQIRKVKKLFPQITICTQINGSHFDESFSKIIFKRTFKKWERKAYGCADLNIFVTEESRKMIMGDHVSVNRDIVIANGVDLSKFHPLDKTNLRQKLQYPENDFILGYIGTIDNHKNLSELLLAIENISMEDKSIKLVIIGSGPGFLDLQNQVEFLELTDQVLLKGFIPFEEINEHLNCFDLAVHHSANSYMHPLKLMEYLAVGIPVIAPDIPFVRQEFKNGEDVLINTEKQKLENLIISIKNDDNLREKLSNNSNVKQKLQEKFSWNAYAEKIAKHIEEKRK</sequence>
<keyword evidence="1 2" id="KW-0808">Transferase</keyword>
<dbReference type="KEGG" id="gfl:GRFL_0078"/>
<dbReference type="Proteomes" id="UP000186230">
    <property type="component" value="Chromosome"/>
</dbReference>
<proteinExistence type="predicted"/>
<evidence type="ECO:0000313" key="2">
    <source>
        <dbReference type="EMBL" id="APU66802.1"/>
    </source>
</evidence>
<dbReference type="RefSeq" id="WP_083642491.1">
    <property type="nucleotide sequence ID" value="NZ_AMRU01000010.1"/>
</dbReference>
<dbReference type="GO" id="GO:0009103">
    <property type="term" value="P:lipopolysaccharide biosynthetic process"/>
    <property type="evidence" value="ECO:0007669"/>
    <property type="project" value="TreeGrafter"/>
</dbReference>
<dbReference type="OrthoDB" id="9816564at2"/>
<dbReference type="Gene3D" id="3.40.50.2000">
    <property type="entry name" value="Glycogen Phosphorylase B"/>
    <property type="match status" value="2"/>
</dbReference>
<dbReference type="STRING" id="1229726.GRFL_0078"/>
<dbReference type="CDD" id="cd03801">
    <property type="entry name" value="GT4_PimA-like"/>
    <property type="match status" value="1"/>
</dbReference>
<keyword evidence="3" id="KW-1185">Reference proteome</keyword>
<dbReference type="PANTHER" id="PTHR46401:SF2">
    <property type="entry name" value="GLYCOSYLTRANSFERASE WBBK-RELATED"/>
    <property type="match status" value="1"/>
</dbReference>
<dbReference type="PANTHER" id="PTHR46401">
    <property type="entry name" value="GLYCOSYLTRANSFERASE WBBK-RELATED"/>
    <property type="match status" value="1"/>
</dbReference>
<gene>
    <name evidence="2" type="ORF">GRFL_0078</name>
</gene>
<dbReference type="Pfam" id="PF00534">
    <property type="entry name" value="Glycos_transf_1"/>
    <property type="match status" value="1"/>
</dbReference>
<organism evidence="2 3">
    <name type="scientific">Christiangramia flava JLT2011</name>
    <dbReference type="NCBI Taxonomy" id="1229726"/>
    <lineage>
        <taxon>Bacteria</taxon>
        <taxon>Pseudomonadati</taxon>
        <taxon>Bacteroidota</taxon>
        <taxon>Flavobacteriia</taxon>
        <taxon>Flavobacteriales</taxon>
        <taxon>Flavobacteriaceae</taxon>
        <taxon>Christiangramia</taxon>
    </lineage>
</organism>
<reference evidence="2 3" key="1">
    <citation type="submission" date="2016-07" db="EMBL/GenBank/DDBJ databases">
        <title>Multi-omics approach to identify versatile polysaccharide utilization systems of a marine flavobacterium Gramella flava.</title>
        <authorList>
            <person name="Tang K."/>
        </authorList>
    </citation>
    <scope>NUCLEOTIDE SEQUENCE [LARGE SCALE GENOMIC DNA]</scope>
    <source>
        <strain evidence="2 3">JLT2011</strain>
    </source>
</reference>
<name>A0A1L7I142_9FLAO</name>
<dbReference type="SUPFAM" id="SSF53756">
    <property type="entry name" value="UDP-Glycosyltransferase/glycogen phosphorylase"/>
    <property type="match status" value="1"/>
</dbReference>
<dbReference type="GO" id="GO:0016757">
    <property type="term" value="F:glycosyltransferase activity"/>
    <property type="evidence" value="ECO:0007669"/>
    <property type="project" value="InterPro"/>
</dbReference>
<dbReference type="InterPro" id="IPR001296">
    <property type="entry name" value="Glyco_trans_1"/>
</dbReference>
<evidence type="ECO:0000256" key="1">
    <source>
        <dbReference type="ARBA" id="ARBA00022679"/>
    </source>
</evidence>
<protein>
    <submittedName>
        <fullName evidence="2">Glycosyltransferase LafA, responsible for the formation of Glc-DAG</fullName>
    </submittedName>
</protein>
<dbReference type="AlphaFoldDB" id="A0A1L7I142"/>
<dbReference type="EMBL" id="CP016359">
    <property type="protein sequence ID" value="APU66802.1"/>
    <property type="molecule type" value="Genomic_DNA"/>
</dbReference>
<evidence type="ECO:0000313" key="3">
    <source>
        <dbReference type="Proteomes" id="UP000186230"/>
    </source>
</evidence>